<reference evidence="7 8" key="1">
    <citation type="journal article" date="2012" name="Genome Biol.">
        <title>The genome of the polar eukaryotic microalga coccomyxa subellipsoidea reveals traits of cold adaptation.</title>
        <authorList>
            <person name="Blanc G."/>
            <person name="Agarkova I."/>
            <person name="Grimwood J."/>
            <person name="Kuo A."/>
            <person name="Brueggeman A."/>
            <person name="Dunigan D."/>
            <person name="Gurnon J."/>
            <person name="Ladunga I."/>
            <person name="Lindquist E."/>
            <person name="Lucas S."/>
            <person name="Pangilinan J."/>
            <person name="Proschold T."/>
            <person name="Salamov A."/>
            <person name="Schmutz J."/>
            <person name="Weeks D."/>
            <person name="Yamada T."/>
            <person name="Claverie J.M."/>
            <person name="Grigoriev I."/>
            <person name="Van Etten J."/>
            <person name="Lomsadze A."/>
            <person name="Borodovsky M."/>
        </authorList>
    </citation>
    <scope>NUCLEOTIDE SEQUENCE [LARGE SCALE GENOMIC DNA]</scope>
    <source>
        <strain evidence="7 8">C-169</strain>
    </source>
</reference>
<evidence type="ECO:0000256" key="3">
    <source>
        <dbReference type="ARBA" id="ARBA00022679"/>
    </source>
</evidence>
<dbReference type="eggNOG" id="KOG1525">
    <property type="taxonomic scope" value="Eukaryota"/>
</dbReference>
<evidence type="ECO:0000256" key="2">
    <source>
        <dbReference type="ARBA" id="ARBA00022603"/>
    </source>
</evidence>
<dbReference type="STRING" id="574566.I0YUE0"/>
<accession>I0YUE0</accession>
<keyword evidence="3" id="KW-0808">Transferase</keyword>
<dbReference type="Gene3D" id="3.40.50.150">
    <property type="entry name" value="Vaccinia Virus protein VP39"/>
    <property type="match status" value="1"/>
</dbReference>
<sequence>MRVASLFTGAGGLDVGLEQSTSLVRHVFRLLKTALGENRGIPWVLLENVEGLLDRINGQSPVIEYIVEQFENLGYSSWAHRIINTASFGAPNRRKRVFVVASLHGDARDVLLSQGVLCKGACYQLFNGKPCYSCHQAHGPDGTGLSPDCTYALDLSNAQSGPGLDMVPTLKTGNGRMCLLLKSGQLGALRTEDAERLQGFEEGYTLPCFPIRGPGVNLHGGSSLRDADVDRRESHRWALLGNAVSVPVASWLGQRLVNPHRHKYYVGSKDRKFTTPHAAIPQGGQPKRDGVEFEWTKDDNDLRVPAEELYEVSNQLELPVKAVGASGEESPAPEAAPKAVDAAPPAQTATPSTFASMEADKAVGDKATLANTQTQLPYFQFNVMRQTGNKAQPTAGQSGLRMDDGTPWPRAAWFVRGIGRYAADGMSEAPVLTPLTLLGDFVTQVGKAPEKETLTTYFARLREQVARPSLSAAQRTPLSSLHVPSTAKGFNMEDVLQRAQQCGASLNQEAVRITRLQGYTPDVDTLGTLVWARTPAGVWWPGEALDPHHMPPTRTVPPLASAALTSAEYMASIYKPSGGEAPPPMRIGSTIVEDAAAQHGGHEAVITGSDMAPEGPRTPALRDTTSPSKRKVLVVLFGQRSCMWHSPAQLLPFKRHFHEKVAEGNELIGARKMARPGLFTRTVQEAKGLADAVAAAAEGGDKPDKGAHKEALAALAATRAAAANLRVRCGYCEACLATQGAARRCLVNRAAAAAAAGHSGAQVAVTAERAIGARVSLWWPMDEDWYPGFVTAFDPLRQRHTVCYDDGDVEIVALWAPNQLVRVETSPDDWPAEAERIARDCRLHNAAFLAKRRASRAQEPNAVIPTEPLNAFEQQRADNIARNQSMLANLGIPLTEQTFSAAGVSANQGANAAGNSKGKFIGGSSSRRRKRVTVDRPQNKMPCLPLPPATLDTSVSLESSGITVILVECSPAVACDMATWMQPDNDTPPPIEAHLSVGGAKDCSELGSKPHAAQSCSAAEHT</sequence>
<dbReference type="InterPro" id="IPR001525">
    <property type="entry name" value="C5_MeTfrase"/>
</dbReference>
<organism evidence="7 8">
    <name type="scientific">Coccomyxa subellipsoidea (strain C-169)</name>
    <name type="common">Green microalga</name>
    <dbReference type="NCBI Taxonomy" id="574566"/>
    <lineage>
        <taxon>Eukaryota</taxon>
        <taxon>Viridiplantae</taxon>
        <taxon>Chlorophyta</taxon>
        <taxon>core chlorophytes</taxon>
        <taxon>Trebouxiophyceae</taxon>
        <taxon>Trebouxiophyceae incertae sedis</taxon>
        <taxon>Coccomyxaceae</taxon>
        <taxon>Coccomyxa</taxon>
        <taxon>Coccomyxa subellipsoidea</taxon>
    </lineage>
</organism>
<evidence type="ECO:0000313" key="7">
    <source>
        <dbReference type="EMBL" id="EIE22009.1"/>
    </source>
</evidence>
<dbReference type="GO" id="GO:0032259">
    <property type="term" value="P:methylation"/>
    <property type="evidence" value="ECO:0007669"/>
    <property type="project" value="UniProtKB-KW"/>
</dbReference>
<dbReference type="EC" id="2.1.1.37" evidence="1"/>
<keyword evidence="4" id="KW-0949">S-adenosyl-L-methionine</keyword>
<dbReference type="InterPro" id="IPR029063">
    <property type="entry name" value="SAM-dependent_MTases_sf"/>
</dbReference>
<keyword evidence="2" id="KW-0489">Methyltransferase</keyword>
<dbReference type="KEGG" id="csl:COCSUDRAFT_43000"/>
<dbReference type="GO" id="GO:0003886">
    <property type="term" value="F:DNA (cytosine-5-)-methyltransferase activity"/>
    <property type="evidence" value="ECO:0007669"/>
    <property type="project" value="UniProtKB-EC"/>
</dbReference>
<dbReference type="CDD" id="cd20404">
    <property type="entry name" value="Tudor_Agenet_AtEML-like"/>
    <property type="match status" value="1"/>
</dbReference>
<feature type="region of interest" description="Disordered" evidence="5">
    <location>
        <begin position="606"/>
        <end position="625"/>
    </location>
</feature>
<dbReference type="SUPFAM" id="SSF53335">
    <property type="entry name" value="S-adenosyl-L-methionine-dependent methyltransferases"/>
    <property type="match status" value="1"/>
</dbReference>
<dbReference type="Gene3D" id="2.30.30.140">
    <property type="match status" value="2"/>
</dbReference>
<dbReference type="AlphaFoldDB" id="I0YUE0"/>
<feature type="domain" description="PWWP" evidence="6">
    <location>
        <begin position="526"/>
        <end position="656"/>
    </location>
</feature>
<dbReference type="OrthoDB" id="62853at2759"/>
<evidence type="ECO:0000256" key="1">
    <source>
        <dbReference type="ARBA" id="ARBA00011975"/>
    </source>
</evidence>
<evidence type="ECO:0000313" key="8">
    <source>
        <dbReference type="Proteomes" id="UP000007264"/>
    </source>
</evidence>
<dbReference type="PROSITE" id="PS50812">
    <property type="entry name" value="PWWP"/>
    <property type="match status" value="1"/>
</dbReference>
<feature type="region of interest" description="Disordered" evidence="5">
    <location>
        <begin position="908"/>
        <end position="947"/>
    </location>
</feature>
<dbReference type="InterPro" id="IPR050390">
    <property type="entry name" value="C5-Methyltransferase"/>
</dbReference>
<dbReference type="RefSeq" id="XP_005646553.1">
    <property type="nucleotide sequence ID" value="XM_005646496.1"/>
</dbReference>
<evidence type="ECO:0000256" key="4">
    <source>
        <dbReference type="ARBA" id="ARBA00022691"/>
    </source>
</evidence>
<protein>
    <recommendedName>
        <fullName evidence="1">DNA (cytosine-5-)-methyltransferase</fullName>
        <ecNumber evidence="1">2.1.1.37</ecNumber>
    </recommendedName>
</protein>
<dbReference type="Pfam" id="PF00145">
    <property type="entry name" value="DNA_methylase"/>
    <property type="match status" value="1"/>
</dbReference>
<dbReference type="EMBL" id="AGSI01000011">
    <property type="protein sequence ID" value="EIE22009.1"/>
    <property type="molecule type" value="Genomic_DNA"/>
</dbReference>
<dbReference type="PANTHER" id="PTHR10629:SF50">
    <property type="entry name" value="DNA (CYTOSINE-5)-METHYLTRANSFERASE CMT3"/>
    <property type="match status" value="1"/>
</dbReference>
<proteinExistence type="predicted"/>
<name>I0YUE0_COCSC</name>
<gene>
    <name evidence="7" type="ORF">COCSUDRAFT_43000</name>
</gene>
<dbReference type="GeneID" id="17040086"/>
<dbReference type="PANTHER" id="PTHR10629">
    <property type="entry name" value="CYTOSINE-SPECIFIC METHYLTRANSFERASE"/>
    <property type="match status" value="1"/>
</dbReference>
<dbReference type="SUPFAM" id="SSF63748">
    <property type="entry name" value="Tudor/PWWP/MBT"/>
    <property type="match status" value="1"/>
</dbReference>
<dbReference type="Proteomes" id="UP000007264">
    <property type="component" value="Unassembled WGS sequence"/>
</dbReference>
<dbReference type="InterPro" id="IPR000313">
    <property type="entry name" value="PWWP_dom"/>
</dbReference>
<dbReference type="GO" id="GO:0044027">
    <property type="term" value="P:negative regulation of gene expression via chromosomal CpG island methylation"/>
    <property type="evidence" value="ECO:0007669"/>
    <property type="project" value="TreeGrafter"/>
</dbReference>
<evidence type="ECO:0000259" key="6">
    <source>
        <dbReference type="PROSITE" id="PS50812"/>
    </source>
</evidence>
<dbReference type="GO" id="GO:0005634">
    <property type="term" value="C:nucleus"/>
    <property type="evidence" value="ECO:0007669"/>
    <property type="project" value="TreeGrafter"/>
</dbReference>
<comment type="caution">
    <text evidence="7">The sequence shown here is derived from an EMBL/GenBank/DDBJ whole genome shotgun (WGS) entry which is preliminary data.</text>
</comment>
<feature type="region of interest" description="Disordered" evidence="5">
    <location>
        <begin position="324"/>
        <end position="353"/>
    </location>
</feature>
<feature type="region of interest" description="Disordered" evidence="5">
    <location>
        <begin position="1002"/>
        <end position="1022"/>
    </location>
</feature>
<keyword evidence="8" id="KW-1185">Reference proteome</keyword>
<evidence type="ECO:0000256" key="5">
    <source>
        <dbReference type="SAM" id="MobiDB-lite"/>
    </source>
</evidence>
<dbReference type="GO" id="GO:0003677">
    <property type="term" value="F:DNA binding"/>
    <property type="evidence" value="ECO:0007669"/>
    <property type="project" value="TreeGrafter"/>
</dbReference>